<reference evidence="4 5" key="1">
    <citation type="submission" date="2020-04" db="EMBL/GenBank/DDBJ databases">
        <title>Draft genome of Leeia sp. IMCC25680.</title>
        <authorList>
            <person name="Song J."/>
            <person name="Cho J.-C."/>
        </authorList>
    </citation>
    <scope>NUCLEOTIDE SEQUENCE [LARGE SCALE GENOMIC DNA]</scope>
    <source>
        <strain evidence="4 5">IMCC25680</strain>
    </source>
</reference>
<evidence type="ECO:0000256" key="3">
    <source>
        <dbReference type="ARBA" id="ARBA00023315"/>
    </source>
</evidence>
<keyword evidence="5" id="KW-1185">Reference proteome</keyword>
<organism evidence="4 5">
    <name type="scientific">Leeia aquatica</name>
    <dbReference type="NCBI Taxonomy" id="2725557"/>
    <lineage>
        <taxon>Bacteria</taxon>
        <taxon>Pseudomonadati</taxon>
        <taxon>Pseudomonadota</taxon>
        <taxon>Betaproteobacteria</taxon>
        <taxon>Neisseriales</taxon>
        <taxon>Leeiaceae</taxon>
        <taxon>Leeia</taxon>
    </lineage>
</organism>
<keyword evidence="3" id="KW-0012">Acyltransferase</keyword>
<dbReference type="PANTHER" id="PTHR30420:SF1">
    <property type="entry name" value="ARGININE N-SUCCINYLTRANSFERASE"/>
    <property type="match status" value="1"/>
</dbReference>
<keyword evidence="1" id="KW-0056">Arginine metabolism</keyword>
<dbReference type="NCBIfam" id="TIGR03243">
    <property type="entry name" value="arg_catab_AOST"/>
    <property type="match status" value="1"/>
</dbReference>
<protein>
    <submittedName>
        <fullName evidence="4">Arginine N-succinyltransferase</fullName>
    </submittedName>
</protein>
<dbReference type="Gene3D" id="2.40.40.20">
    <property type="match status" value="1"/>
</dbReference>
<dbReference type="PANTHER" id="PTHR30420">
    <property type="entry name" value="N-SUCCINYLARGININE DIHYDROLASE"/>
    <property type="match status" value="1"/>
</dbReference>
<accession>A0A847S6T9</accession>
<dbReference type="EMBL" id="JABAIM010000001">
    <property type="protein sequence ID" value="NLR74535.1"/>
    <property type="molecule type" value="Genomic_DNA"/>
</dbReference>
<comment type="caution">
    <text evidence="4">The sequence shown here is derived from an EMBL/GenBank/DDBJ whole genome shotgun (WGS) entry which is preliminary data.</text>
</comment>
<proteinExistence type="predicted"/>
<evidence type="ECO:0000256" key="2">
    <source>
        <dbReference type="ARBA" id="ARBA00022679"/>
    </source>
</evidence>
<evidence type="ECO:0000256" key="1">
    <source>
        <dbReference type="ARBA" id="ARBA00022503"/>
    </source>
</evidence>
<dbReference type="GO" id="GO:0008791">
    <property type="term" value="F:arginine N-succinyltransferase activity"/>
    <property type="evidence" value="ECO:0007669"/>
    <property type="project" value="InterPro"/>
</dbReference>
<sequence>MLIVRPSRLADLAQIERMATASGPAVHTLPAHRDRLFEKIKASSHSMESEVEVYGEESYFFVLENVATGQLHGTSALVAYAGYSEPFYVYRNDIIVHASRQLKVHNRIHALTLSHDLTGDTQLCSFYIDPELAGTHYPRLLSRARLLFIAQHPQRFASNLMAFLPGVCDAQGKAPFWESVGRKFFGIDYNQAEYFSGVKDKTFIAELMPHYPIYVPLLSDAAQQAMGQVHSGSMLPFNILLSEGFEADNYIEIFDGGPVVRARRDALRSVRESQLRPVRRGKQPAGQVWYLVASTAVMRFRAMLLQLPETLPDELLLAQQVADALELDDGDEVRLTRL</sequence>
<dbReference type="InterPro" id="IPR016181">
    <property type="entry name" value="Acyl_CoA_acyltransferase"/>
</dbReference>
<dbReference type="Proteomes" id="UP000587991">
    <property type="component" value="Unassembled WGS sequence"/>
</dbReference>
<dbReference type="InterPro" id="IPR007041">
    <property type="entry name" value="Arg_succinylTrfase_AstA/AruG"/>
</dbReference>
<dbReference type="Pfam" id="PF04958">
    <property type="entry name" value="AstA"/>
    <property type="match status" value="1"/>
</dbReference>
<evidence type="ECO:0000313" key="5">
    <source>
        <dbReference type="Proteomes" id="UP000587991"/>
    </source>
</evidence>
<evidence type="ECO:0000313" key="4">
    <source>
        <dbReference type="EMBL" id="NLR74535.1"/>
    </source>
</evidence>
<dbReference type="SUPFAM" id="SSF55729">
    <property type="entry name" value="Acyl-CoA N-acyltransferases (Nat)"/>
    <property type="match status" value="1"/>
</dbReference>
<gene>
    <name evidence="4" type="ORF">HF682_05125</name>
</gene>
<name>A0A847S6T9_9NEIS</name>
<keyword evidence="2 4" id="KW-0808">Transferase</keyword>
<dbReference type="AlphaFoldDB" id="A0A847S6T9"/>
<dbReference type="GO" id="GO:0006527">
    <property type="term" value="P:L-arginine catabolic process"/>
    <property type="evidence" value="ECO:0007669"/>
    <property type="project" value="InterPro"/>
</dbReference>
<dbReference type="RefSeq" id="WP_168876147.1">
    <property type="nucleotide sequence ID" value="NZ_JABAIM010000001.1"/>
</dbReference>